<dbReference type="AlphaFoldDB" id="E9G7V9"/>
<name>E9G7V9_DAPPU</name>
<dbReference type="HOGENOM" id="CLU_2796537_0_0_1"/>
<evidence type="ECO:0000313" key="1">
    <source>
        <dbReference type="EMBL" id="EFX84550.1"/>
    </source>
</evidence>
<accession>E9G7V9</accession>
<evidence type="ECO:0000313" key="2">
    <source>
        <dbReference type="Proteomes" id="UP000000305"/>
    </source>
</evidence>
<reference evidence="1 2" key="1">
    <citation type="journal article" date="2011" name="Science">
        <title>The ecoresponsive genome of Daphnia pulex.</title>
        <authorList>
            <person name="Colbourne J.K."/>
            <person name="Pfrender M.E."/>
            <person name="Gilbert D."/>
            <person name="Thomas W.K."/>
            <person name="Tucker A."/>
            <person name="Oakley T.H."/>
            <person name="Tokishita S."/>
            <person name="Aerts A."/>
            <person name="Arnold G.J."/>
            <person name="Basu M.K."/>
            <person name="Bauer D.J."/>
            <person name="Caceres C.E."/>
            <person name="Carmel L."/>
            <person name="Casola C."/>
            <person name="Choi J.H."/>
            <person name="Detter J.C."/>
            <person name="Dong Q."/>
            <person name="Dusheyko S."/>
            <person name="Eads B.D."/>
            <person name="Frohlich T."/>
            <person name="Geiler-Samerotte K.A."/>
            <person name="Gerlach D."/>
            <person name="Hatcher P."/>
            <person name="Jogdeo S."/>
            <person name="Krijgsveld J."/>
            <person name="Kriventseva E.V."/>
            <person name="Kultz D."/>
            <person name="Laforsch C."/>
            <person name="Lindquist E."/>
            <person name="Lopez J."/>
            <person name="Manak J.R."/>
            <person name="Muller J."/>
            <person name="Pangilinan J."/>
            <person name="Patwardhan R.P."/>
            <person name="Pitluck S."/>
            <person name="Pritham E.J."/>
            <person name="Rechtsteiner A."/>
            <person name="Rho M."/>
            <person name="Rogozin I.B."/>
            <person name="Sakarya O."/>
            <person name="Salamov A."/>
            <person name="Schaack S."/>
            <person name="Shapiro H."/>
            <person name="Shiga Y."/>
            <person name="Skalitzky C."/>
            <person name="Smith Z."/>
            <person name="Souvorov A."/>
            <person name="Sung W."/>
            <person name="Tang Z."/>
            <person name="Tsuchiya D."/>
            <person name="Tu H."/>
            <person name="Vos H."/>
            <person name="Wang M."/>
            <person name="Wolf Y.I."/>
            <person name="Yamagata H."/>
            <person name="Yamada T."/>
            <person name="Ye Y."/>
            <person name="Shaw J.R."/>
            <person name="Andrews J."/>
            <person name="Crease T.J."/>
            <person name="Tang H."/>
            <person name="Lucas S.M."/>
            <person name="Robertson H.M."/>
            <person name="Bork P."/>
            <person name="Koonin E.V."/>
            <person name="Zdobnov E.M."/>
            <person name="Grigoriev I.V."/>
            <person name="Lynch M."/>
            <person name="Boore J.L."/>
        </authorList>
    </citation>
    <scope>NUCLEOTIDE SEQUENCE [LARGE SCALE GENOMIC DNA]</scope>
</reference>
<keyword evidence="2" id="KW-1185">Reference proteome</keyword>
<organism evidence="1 2">
    <name type="scientific">Daphnia pulex</name>
    <name type="common">Water flea</name>
    <dbReference type="NCBI Taxonomy" id="6669"/>
    <lineage>
        <taxon>Eukaryota</taxon>
        <taxon>Metazoa</taxon>
        <taxon>Ecdysozoa</taxon>
        <taxon>Arthropoda</taxon>
        <taxon>Crustacea</taxon>
        <taxon>Branchiopoda</taxon>
        <taxon>Diplostraca</taxon>
        <taxon>Cladocera</taxon>
        <taxon>Anomopoda</taxon>
        <taxon>Daphniidae</taxon>
        <taxon>Daphnia</taxon>
    </lineage>
</organism>
<sequence length="68" mass="7993">MYAWDLLRNLILSLINTYSVSHLQRRRLLAPPLQRWHQHHHHLKPPTQSPYPATNTMSVPYPVVDASQ</sequence>
<protein>
    <submittedName>
        <fullName evidence="1">Uncharacterized protein</fullName>
    </submittedName>
</protein>
<dbReference type="KEGG" id="dpx:DAPPUDRAFT_238946"/>
<gene>
    <name evidence="1" type="ORF">DAPPUDRAFT_238946</name>
</gene>
<dbReference type="Proteomes" id="UP000000305">
    <property type="component" value="Unassembled WGS sequence"/>
</dbReference>
<proteinExistence type="predicted"/>
<dbReference type="EMBL" id="GL732534">
    <property type="protein sequence ID" value="EFX84550.1"/>
    <property type="molecule type" value="Genomic_DNA"/>
</dbReference>
<dbReference type="InParanoid" id="E9G7V9"/>